<keyword evidence="3" id="KW-1185">Reference proteome</keyword>
<gene>
    <name evidence="2" type="ORF">XAT740_LOCUS59439</name>
</gene>
<sequence length="304" mass="34700">MDPLFLFTCNIHFFSTRLDRLLTLLSNGDSLSVRRSAATQIGQIASTLPKEVGPILQKLKKHVIHSTWDVRIACGLAIELISKNISDDFTILFNPSSRYGLKLATFDFNNVIANSATLYLGARKIEEIGDYDGNVSVQKKFVRKEFNFGLQEGLTGTDLPVEENDFKMEPVNDSNSTMKCISSNDLQRFVFGEQYAIFEQDSSTEPTPSKRLKSSSTSVDNDDNRPDWSLNEFYDWLIEQIFQPVWEHRHGSVTALRDFLKDQQSTSTSNEFYTQWLEDLSVRLLTLIILDRFADYVSDEVSFI</sequence>
<dbReference type="SUPFAM" id="SSF48371">
    <property type="entry name" value="ARM repeat"/>
    <property type="match status" value="1"/>
</dbReference>
<feature type="region of interest" description="Disordered" evidence="1">
    <location>
        <begin position="201"/>
        <end position="223"/>
    </location>
</feature>
<dbReference type="PANTHER" id="PTHR36498">
    <property type="entry name" value="TATA-BINDING PROTEIN-ASSOCIATED FACTOR 172"/>
    <property type="match status" value="1"/>
</dbReference>
<evidence type="ECO:0000313" key="2">
    <source>
        <dbReference type="EMBL" id="CAF1675125.1"/>
    </source>
</evidence>
<accession>A0A816GLW2</accession>
<dbReference type="Gene3D" id="1.25.10.10">
    <property type="entry name" value="Leucine-rich Repeat Variant"/>
    <property type="match status" value="1"/>
</dbReference>
<dbReference type="PANTHER" id="PTHR36498:SF1">
    <property type="entry name" value="TATA-BINDING PROTEIN-ASSOCIATED FACTOR 172"/>
    <property type="match status" value="1"/>
</dbReference>
<dbReference type="InterPro" id="IPR011989">
    <property type="entry name" value="ARM-like"/>
</dbReference>
<proteinExistence type="predicted"/>
<dbReference type="InterPro" id="IPR044972">
    <property type="entry name" value="Mot1"/>
</dbReference>
<evidence type="ECO:0000313" key="3">
    <source>
        <dbReference type="Proteomes" id="UP000663828"/>
    </source>
</evidence>
<dbReference type="AlphaFoldDB" id="A0A816GLW2"/>
<organism evidence="2 3">
    <name type="scientific">Adineta ricciae</name>
    <name type="common">Rotifer</name>
    <dbReference type="NCBI Taxonomy" id="249248"/>
    <lineage>
        <taxon>Eukaryota</taxon>
        <taxon>Metazoa</taxon>
        <taxon>Spiralia</taxon>
        <taxon>Gnathifera</taxon>
        <taxon>Rotifera</taxon>
        <taxon>Eurotatoria</taxon>
        <taxon>Bdelloidea</taxon>
        <taxon>Adinetida</taxon>
        <taxon>Adinetidae</taxon>
        <taxon>Adineta</taxon>
    </lineage>
</organism>
<evidence type="ECO:0000256" key="1">
    <source>
        <dbReference type="SAM" id="MobiDB-lite"/>
    </source>
</evidence>
<dbReference type="GO" id="GO:0003677">
    <property type="term" value="F:DNA binding"/>
    <property type="evidence" value="ECO:0007669"/>
    <property type="project" value="InterPro"/>
</dbReference>
<protein>
    <submittedName>
        <fullName evidence="2">Uncharacterized protein</fullName>
    </submittedName>
</protein>
<dbReference type="EMBL" id="CAJNOR010013774">
    <property type="protein sequence ID" value="CAF1675125.1"/>
    <property type="molecule type" value="Genomic_DNA"/>
</dbReference>
<reference evidence="2" key="1">
    <citation type="submission" date="2021-02" db="EMBL/GenBank/DDBJ databases">
        <authorList>
            <person name="Nowell W R."/>
        </authorList>
    </citation>
    <scope>NUCLEOTIDE SEQUENCE</scope>
</reference>
<dbReference type="GO" id="GO:0016887">
    <property type="term" value="F:ATP hydrolysis activity"/>
    <property type="evidence" value="ECO:0007669"/>
    <property type="project" value="InterPro"/>
</dbReference>
<dbReference type="InterPro" id="IPR016024">
    <property type="entry name" value="ARM-type_fold"/>
</dbReference>
<comment type="caution">
    <text evidence="2">The sequence shown here is derived from an EMBL/GenBank/DDBJ whole genome shotgun (WGS) entry which is preliminary data.</text>
</comment>
<name>A0A816GLW2_ADIRI</name>
<dbReference type="Proteomes" id="UP000663828">
    <property type="component" value="Unassembled WGS sequence"/>
</dbReference>
<dbReference type="GO" id="GO:0017025">
    <property type="term" value="F:TBP-class protein binding"/>
    <property type="evidence" value="ECO:0007669"/>
    <property type="project" value="InterPro"/>
</dbReference>